<dbReference type="PANTHER" id="PTHR43711">
    <property type="entry name" value="TWO-COMPONENT HISTIDINE KINASE"/>
    <property type="match status" value="1"/>
</dbReference>
<evidence type="ECO:0000256" key="7">
    <source>
        <dbReference type="ARBA" id="ARBA00022741"/>
    </source>
</evidence>
<dbReference type="EC" id="2.7.13.3" evidence="3"/>
<keyword evidence="12" id="KW-1133">Transmembrane helix</keyword>
<keyword evidence="6" id="KW-0808">Transferase</keyword>
<name>A0A2M7BZ94_9BACT</name>
<keyword evidence="9" id="KW-0067">ATP-binding</keyword>
<reference evidence="15" key="1">
    <citation type="submission" date="2017-09" db="EMBL/GenBank/DDBJ databases">
        <title>Depth-based differentiation of microbial function through sediment-hosted aquifers and enrichment of novel symbionts in the deep terrestrial subsurface.</title>
        <authorList>
            <person name="Probst A.J."/>
            <person name="Ladd B."/>
            <person name="Jarett J.K."/>
            <person name="Geller-Mcgrath D.E."/>
            <person name="Sieber C.M.K."/>
            <person name="Emerson J.B."/>
            <person name="Anantharaman K."/>
            <person name="Thomas B.C."/>
            <person name="Malmstrom R."/>
            <person name="Stieglmeier M."/>
            <person name="Klingl A."/>
            <person name="Woyke T."/>
            <person name="Ryan C.M."/>
            <person name="Banfield J.F."/>
        </authorList>
    </citation>
    <scope>NUCLEOTIDE SEQUENCE [LARGE SCALE GENOMIC DNA]</scope>
</reference>
<dbReference type="PROSITE" id="PS50109">
    <property type="entry name" value="HIS_KIN"/>
    <property type="match status" value="1"/>
</dbReference>
<feature type="transmembrane region" description="Helical" evidence="12">
    <location>
        <begin position="29"/>
        <end position="49"/>
    </location>
</feature>
<evidence type="ECO:0000313" key="15">
    <source>
        <dbReference type="Proteomes" id="UP000228816"/>
    </source>
</evidence>
<keyword evidence="10" id="KW-0902">Two-component regulatory system</keyword>
<dbReference type="CDD" id="cd00075">
    <property type="entry name" value="HATPase"/>
    <property type="match status" value="1"/>
</dbReference>
<evidence type="ECO:0000256" key="8">
    <source>
        <dbReference type="ARBA" id="ARBA00022777"/>
    </source>
</evidence>
<dbReference type="SUPFAM" id="SSF47384">
    <property type="entry name" value="Homodimeric domain of signal transducing histidine kinase"/>
    <property type="match status" value="1"/>
</dbReference>
<evidence type="ECO:0000256" key="10">
    <source>
        <dbReference type="ARBA" id="ARBA00023012"/>
    </source>
</evidence>
<dbReference type="GO" id="GO:0005524">
    <property type="term" value="F:ATP binding"/>
    <property type="evidence" value="ECO:0007669"/>
    <property type="project" value="UniProtKB-KW"/>
</dbReference>
<dbReference type="InterPro" id="IPR005467">
    <property type="entry name" value="His_kinase_dom"/>
</dbReference>
<keyword evidence="8" id="KW-0418">Kinase</keyword>
<comment type="caution">
    <text evidence="14">The sequence shown here is derived from an EMBL/GenBank/DDBJ whole genome shotgun (WGS) entry which is preliminary data.</text>
</comment>
<dbReference type="CDD" id="cd00082">
    <property type="entry name" value="HisKA"/>
    <property type="match status" value="1"/>
</dbReference>
<dbReference type="GO" id="GO:0000155">
    <property type="term" value="F:phosphorelay sensor kinase activity"/>
    <property type="evidence" value="ECO:0007669"/>
    <property type="project" value="InterPro"/>
</dbReference>
<comment type="catalytic activity">
    <reaction evidence="1">
        <text>ATP + protein L-histidine = ADP + protein N-phospho-L-histidine.</text>
        <dbReference type="EC" id="2.7.13.3"/>
    </reaction>
</comment>
<dbReference type="PRINTS" id="PR00344">
    <property type="entry name" value="BCTRLSENSOR"/>
</dbReference>
<evidence type="ECO:0000313" key="14">
    <source>
        <dbReference type="EMBL" id="PIV14068.1"/>
    </source>
</evidence>
<dbReference type="InterPro" id="IPR050736">
    <property type="entry name" value="Sensor_HK_Regulatory"/>
</dbReference>
<dbReference type="FunFam" id="3.30.565.10:FF:000023">
    <property type="entry name" value="PAS domain-containing sensor histidine kinase"/>
    <property type="match status" value="1"/>
</dbReference>
<dbReference type="SMART" id="SM00387">
    <property type="entry name" value="HATPase_c"/>
    <property type="match status" value="1"/>
</dbReference>
<feature type="domain" description="Histidine kinase" evidence="13">
    <location>
        <begin position="97"/>
        <end position="313"/>
    </location>
</feature>
<evidence type="ECO:0000256" key="12">
    <source>
        <dbReference type="SAM" id="Phobius"/>
    </source>
</evidence>
<evidence type="ECO:0000256" key="5">
    <source>
        <dbReference type="ARBA" id="ARBA00022553"/>
    </source>
</evidence>
<comment type="subcellular location">
    <subcellularLocation>
        <location evidence="2">Cell membrane</location>
    </subcellularLocation>
</comment>
<proteinExistence type="predicted"/>
<dbReference type="GO" id="GO:0005886">
    <property type="term" value="C:plasma membrane"/>
    <property type="evidence" value="ECO:0007669"/>
    <property type="project" value="UniProtKB-SubCell"/>
</dbReference>
<dbReference type="Pfam" id="PF02518">
    <property type="entry name" value="HATPase_c"/>
    <property type="match status" value="1"/>
</dbReference>
<dbReference type="AlphaFoldDB" id="A0A2M7BZ94"/>
<evidence type="ECO:0000256" key="3">
    <source>
        <dbReference type="ARBA" id="ARBA00012438"/>
    </source>
</evidence>
<keyword evidence="7" id="KW-0547">Nucleotide-binding</keyword>
<dbReference type="InterPro" id="IPR004358">
    <property type="entry name" value="Sig_transdc_His_kin-like_C"/>
</dbReference>
<dbReference type="InterPro" id="IPR036097">
    <property type="entry name" value="HisK_dim/P_sf"/>
</dbReference>
<keyword evidence="5" id="KW-0597">Phosphoprotein</keyword>
<evidence type="ECO:0000256" key="6">
    <source>
        <dbReference type="ARBA" id="ARBA00022679"/>
    </source>
</evidence>
<organism evidence="14 15">
    <name type="scientific">bacterium (Candidatus Gribaldobacteria) CG03_land_8_20_14_0_80_36_40</name>
    <dbReference type="NCBI Taxonomy" id="2014271"/>
    <lineage>
        <taxon>Bacteria</taxon>
        <taxon>Candidatus Gribaldobacteria</taxon>
    </lineage>
</organism>
<dbReference type="Proteomes" id="UP000228816">
    <property type="component" value="Unassembled WGS sequence"/>
</dbReference>
<dbReference type="PANTHER" id="PTHR43711:SF31">
    <property type="entry name" value="HISTIDINE KINASE"/>
    <property type="match status" value="1"/>
</dbReference>
<gene>
    <name evidence="14" type="ORF">COS44_00975</name>
</gene>
<dbReference type="InterPro" id="IPR003661">
    <property type="entry name" value="HisK_dim/P_dom"/>
</dbReference>
<dbReference type="SUPFAM" id="SSF55874">
    <property type="entry name" value="ATPase domain of HSP90 chaperone/DNA topoisomerase II/histidine kinase"/>
    <property type="match status" value="1"/>
</dbReference>
<protein>
    <recommendedName>
        <fullName evidence="3">histidine kinase</fullName>
        <ecNumber evidence="3">2.7.13.3</ecNumber>
    </recommendedName>
</protein>
<dbReference type="Gene3D" id="1.10.287.130">
    <property type="match status" value="1"/>
</dbReference>
<dbReference type="Gene3D" id="3.30.565.10">
    <property type="entry name" value="Histidine kinase-like ATPase, C-terminal domain"/>
    <property type="match status" value="1"/>
</dbReference>
<sequence>MTFKKVCEQLNIKAQCEKYGLSLWQCPQFLFVLMGIIVMIIIVVSFLIASRQIEDPRLVVLIVLSLSALLVIIDYIIIRSFEKLAEVARIKMEFVSVITHQLRSPITNIKYALETLISGKLTEKDREEYFRILEENIERTEGLINNILTVSRISLGTFKLRKEEISMVDLIEETILEFKPLLRASNIALKFEKEKELPKILSDPSWLKEVFRNLLDNAIRYQKGKGTINLRLRKKGKNIYFQISDSGVGIPEEEQKFIFQKFFRARNALRYQTNGTGLGLYIVKEIIKRMKGKINFKSKENKGTTFWFTLPIK</sequence>
<accession>A0A2M7BZ94</accession>
<evidence type="ECO:0000256" key="11">
    <source>
        <dbReference type="ARBA" id="ARBA00023136"/>
    </source>
</evidence>
<evidence type="ECO:0000256" key="4">
    <source>
        <dbReference type="ARBA" id="ARBA00022475"/>
    </source>
</evidence>
<dbReference type="SMART" id="SM00388">
    <property type="entry name" value="HisKA"/>
    <property type="match status" value="1"/>
</dbReference>
<dbReference type="Pfam" id="PF00512">
    <property type="entry name" value="HisKA"/>
    <property type="match status" value="1"/>
</dbReference>
<keyword evidence="12" id="KW-0812">Transmembrane</keyword>
<evidence type="ECO:0000256" key="9">
    <source>
        <dbReference type="ARBA" id="ARBA00022840"/>
    </source>
</evidence>
<evidence type="ECO:0000256" key="1">
    <source>
        <dbReference type="ARBA" id="ARBA00000085"/>
    </source>
</evidence>
<evidence type="ECO:0000259" key="13">
    <source>
        <dbReference type="PROSITE" id="PS50109"/>
    </source>
</evidence>
<keyword evidence="11 12" id="KW-0472">Membrane</keyword>
<evidence type="ECO:0000256" key="2">
    <source>
        <dbReference type="ARBA" id="ARBA00004236"/>
    </source>
</evidence>
<dbReference type="EMBL" id="PEUS01000021">
    <property type="protein sequence ID" value="PIV14068.1"/>
    <property type="molecule type" value="Genomic_DNA"/>
</dbReference>
<dbReference type="InterPro" id="IPR003594">
    <property type="entry name" value="HATPase_dom"/>
</dbReference>
<dbReference type="InterPro" id="IPR036890">
    <property type="entry name" value="HATPase_C_sf"/>
</dbReference>
<feature type="transmembrane region" description="Helical" evidence="12">
    <location>
        <begin position="58"/>
        <end position="78"/>
    </location>
</feature>
<keyword evidence="4" id="KW-1003">Cell membrane</keyword>